<proteinExistence type="predicted"/>
<accession>A0A508WMZ0</accession>
<sequence>MPGHKVSGRSGLRRKTLAATSPAGCQDLAPTLGGHTCTEAVTALANKLGRLVGTLHLFNTAVCGPSWVCMTCKSVYAPGMAPPTGGSTGRARLIGINVRPSQFPSAGDMLTVASPRRRTPLKIGCLMDALLTVRILAFTQLRAGRELFPSGASGRLGDRNRT</sequence>
<name>A0A508WMZ0_9HYPH</name>
<dbReference type="EMBL" id="CABFNB010000001">
    <property type="protein sequence ID" value="VTZ58935.1"/>
    <property type="molecule type" value="Genomic_DNA"/>
</dbReference>
<dbReference type="AlphaFoldDB" id="A0A508WMZ0"/>
<evidence type="ECO:0000313" key="1">
    <source>
        <dbReference type="EMBL" id="VTZ58935.1"/>
    </source>
</evidence>
<dbReference type="Proteomes" id="UP000507954">
    <property type="component" value="Unassembled WGS sequence"/>
</dbReference>
<protein>
    <submittedName>
        <fullName evidence="1">Uncharacterized protein</fullName>
    </submittedName>
</protein>
<gene>
    <name evidence="1" type="ORF">EMEDMD4_10111</name>
</gene>
<organism evidence="1">
    <name type="scientific">Sinorhizobium medicae</name>
    <dbReference type="NCBI Taxonomy" id="110321"/>
    <lineage>
        <taxon>Bacteria</taxon>
        <taxon>Pseudomonadati</taxon>
        <taxon>Pseudomonadota</taxon>
        <taxon>Alphaproteobacteria</taxon>
        <taxon>Hyphomicrobiales</taxon>
        <taxon>Rhizobiaceae</taxon>
        <taxon>Sinorhizobium/Ensifer group</taxon>
        <taxon>Sinorhizobium</taxon>
    </lineage>
</organism>
<reference evidence="1" key="1">
    <citation type="submission" date="2019-06" db="EMBL/GenBank/DDBJ databases">
        <authorList>
            <person name="Le Quere A."/>
            <person name="Colella S."/>
        </authorList>
    </citation>
    <scope>NUCLEOTIDE SEQUENCE</scope>
    <source>
        <strain evidence="1">EmedicaeMD41</strain>
    </source>
</reference>